<dbReference type="RefSeq" id="WP_119630397.1">
    <property type="nucleotide sequence ID" value="NZ_AP017928.1"/>
</dbReference>
<dbReference type="InterPro" id="IPR029069">
    <property type="entry name" value="HotDog_dom_sf"/>
</dbReference>
<dbReference type="OrthoDB" id="5566583at2"/>
<protein>
    <submittedName>
        <fullName evidence="1">(3R)-hydroxymyristoyl-[acyl carrier protein] dehydratase protein</fullName>
    </submittedName>
</protein>
<dbReference type="EMBL" id="AP017928">
    <property type="protein sequence ID" value="BBA35141.1"/>
    <property type="molecule type" value="Genomic_DNA"/>
</dbReference>
<reference evidence="1 2" key="1">
    <citation type="submission" date="2016-12" db="EMBL/GenBank/DDBJ databases">
        <title>Genome sequencing of Methylocaldum marinum.</title>
        <authorList>
            <person name="Takeuchi M."/>
            <person name="Kamagata Y."/>
            <person name="Hiraoka S."/>
            <person name="Oshima K."/>
            <person name="Hattori M."/>
            <person name="Iwasaki W."/>
        </authorList>
    </citation>
    <scope>NUCLEOTIDE SEQUENCE [LARGE SCALE GENOMIC DNA]</scope>
    <source>
        <strain evidence="1 2">S8</strain>
    </source>
</reference>
<keyword evidence="2" id="KW-1185">Reference proteome</keyword>
<proteinExistence type="predicted"/>
<organism evidence="1 2">
    <name type="scientific">Methylocaldum marinum</name>
    <dbReference type="NCBI Taxonomy" id="1432792"/>
    <lineage>
        <taxon>Bacteria</taxon>
        <taxon>Pseudomonadati</taxon>
        <taxon>Pseudomonadota</taxon>
        <taxon>Gammaproteobacteria</taxon>
        <taxon>Methylococcales</taxon>
        <taxon>Methylococcaceae</taxon>
        <taxon>Methylocaldum</taxon>
    </lineage>
</organism>
<name>A0A250KVY4_9GAMM</name>
<accession>A0A250KVY4</accession>
<gene>
    <name evidence="1" type="ORF">sS8_3198</name>
</gene>
<dbReference type="KEGG" id="mmai:sS8_3198"/>
<sequence>MRLERSDIESLLPHRHPILMPNYIDIETPGAAGTGHVTLAEDRILWNDWTGRDLADELVLESAAQIMGVVLATDAHRPESREDARHLLLGFEQVEFNASADPERDIRIEVRIEARFGGLCRGGFRALQGEAVIAAGRLTVTGA</sequence>
<dbReference type="Proteomes" id="UP000266313">
    <property type="component" value="Chromosome"/>
</dbReference>
<dbReference type="AlphaFoldDB" id="A0A250KVY4"/>
<evidence type="ECO:0000313" key="2">
    <source>
        <dbReference type="Proteomes" id="UP000266313"/>
    </source>
</evidence>
<dbReference type="SUPFAM" id="SSF54637">
    <property type="entry name" value="Thioesterase/thiol ester dehydrase-isomerase"/>
    <property type="match status" value="1"/>
</dbReference>
<dbReference type="Gene3D" id="3.10.129.10">
    <property type="entry name" value="Hotdog Thioesterase"/>
    <property type="match status" value="1"/>
</dbReference>
<evidence type="ECO:0000313" key="1">
    <source>
        <dbReference type="EMBL" id="BBA35141.1"/>
    </source>
</evidence>